<dbReference type="EC" id="1.2.4.4" evidence="2"/>
<gene>
    <name evidence="7" type="ORF">DYB28_012771</name>
</gene>
<dbReference type="GO" id="GO:0009083">
    <property type="term" value="P:branched-chain amino acid catabolic process"/>
    <property type="evidence" value="ECO:0007669"/>
    <property type="project" value="TreeGrafter"/>
</dbReference>
<dbReference type="InterPro" id="IPR005475">
    <property type="entry name" value="Transketolase-like_Pyr-bd"/>
</dbReference>
<dbReference type="PANTHER" id="PTHR42980">
    <property type="entry name" value="2-OXOISOVALERATE DEHYDROGENASE SUBUNIT BETA-RELATED"/>
    <property type="match status" value="1"/>
</dbReference>
<dbReference type="SUPFAM" id="SSF52518">
    <property type="entry name" value="Thiamin diphosphate-binding fold (THDP-binding)"/>
    <property type="match status" value="1"/>
</dbReference>
<dbReference type="Pfam" id="PF02780">
    <property type="entry name" value="Transketolase_C"/>
    <property type="match status" value="1"/>
</dbReference>
<evidence type="ECO:0000256" key="1">
    <source>
        <dbReference type="ARBA" id="ARBA00001964"/>
    </source>
</evidence>
<reference evidence="7 8" key="1">
    <citation type="journal article" date="2018" name="J. Invertebr. Pathol.">
        <title>New genotyping method for the causative agent of crayfish plague (Aphanomyces astaci) based on whole genome data.</title>
        <authorList>
            <person name="Minardi D."/>
            <person name="Studholme D.J."/>
            <person name="van der Giezen M."/>
            <person name="Pretto T."/>
            <person name="Oidtmann B."/>
        </authorList>
    </citation>
    <scope>NUCLEOTIDE SEQUENCE [LARGE SCALE GENOMIC DNA]</scope>
    <source>
        <strain evidence="7 8">KB13</strain>
    </source>
</reference>
<dbReference type="InterPro" id="IPR009014">
    <property type="entry name" value="Transketo_C/PFOR_II"/>
</dbReference>
<dbReference type="Proteomes" id="UP000275652">
    <property type="component" value="Unassembled WGS sequence"/>
</dbReference>
<dbReference type="InterPro" id="IPR033248">
    <property type="entry name" value="Transketolase_C"/>
</dbReference>
<evidence type="ECO:0000259" key="5">
    <source>
        <dbReference type="Pfam" id="PF02779"/>
    </source>
</evidence>
<protein>
    <recommendedName>
        <fullName evidence="2">3-methyl-2-oxobutanoate dehydrogenase (2-methylpropanoyl-transferring)</fullName>
        <ecNumber evidence="2">1.2.4.4</ecNumber>
    </recommendedName>
</protein>
<comment type="cofactor">
    <cofactor evidence="1">
        <name>thiamine diphosphate</name>
        <dbReference type="ChEBI" id="CHEBI:58937"/>
    </cofactor>
</comment>
<feature type="non-terminal residue" evidence="7">
    <location>
        <position position="1"/>
    </location>
</feature>
<evidence type="ECO:0000313" key="7">
    <source>
        <dbReference type="EMBL" id="RLO07684.1"/>
    </source>
</evidence>
<feature type="domain" description="Transketolase C-terminal" evidence="6">
    <location>
        <begin position="69"/>
        <end position="145"/>
    </location>
</feature>
<evidence type="ECO:0000259" key="6">
    <source>
        <dbReference type="Pfam" id="PF02780"/>
    </source>
</evidence>
<dbReference type="GO" id="GO:0003863">
    <property type="term" value="F:branched-chain 2-oxo acid dehydrogenase activity"/>
    <property type="evidence" value="ECO:0007669"/>
    <property type="project" value="UniProtKB-EC"/>
</dbReference>
<name>A0A9X8E1Q8_APHAT</name>
<evidence type="ECO:0000256" key="3">
    <source>
        <dbReference type="ARBA" id="ARBA00023002"/>
    </source>
</evidence>
<feature type="domain" description="Transketolase-like pyrimidine-binding" evidence="5">
    <location>
        <begin position="3"/>
        <end position="53"/>
    </location>
</feature>
<keyword evidence="3" id="KW-0560">Oxidoreductase</keyword>
<dbReference type="SUPFAM" id="SSF52922">
    <property type="entry name" value="TK C-terminal domain-like"/>
    <property type="match status" value="1"/>
</dbReference>
<evidence type="ECO:0000256" key="2">
    <source>
        <dbReference type="ARBA" id="ARBA00012277"/>
    </source>
</evidence>
<dbReference type="Gene3D" id="3.40.50.920">
    <property type="match status" value="1"/>
</dbReference>
<dbReference type="Gene3D" id="3.40.50.970">
    <property type="match status" value="1"/>
</dbReference>
<comment type="catalytic activity">
    <reaction evidence="4">
        <text>N(6)-[(R)-lipoyl]-L-lysyl-[protein] + 3-methyl-2-oxobutanoate + H(+) = N(6)-[(R)-S(8)-2-methylpropanoyldihydrolipoyl]-L-lysyl-[protein] + CO2</text>
        <dbReference type="Rhea" id="RHEA:13457"/>
        <dbReference type="Rhea" id="RHEA-COMP:10474"/>
        <dbReference type="Rhea" id="RHEA-COMP:10497"/>
        <dbReference type="ChEBI" id="CHEBI:11851"/>
        <dbReference type="ChEBI" id="CHEBI:15378"/>
        <dbReference type="ChEBI" id="CHEBI:16526"/>
        <dbReference type="ChEBI" id="CHEBI:83099"/>
        <dbReference type="ChEBI" id="CHEBI:83142"/>
        <dbReference type="EC" id="1.2.4.4"/>
    </reaction>
    <physiologicalReaction direction="left-to-right" evidence="4">
        <dbReference type="Rhea" id="RHEA:13458"/>
    </physiologicalReaction>
</comment>
<dbReference type="InterPro" id="IPR029061">
    <property type="entry name" value="THDP-binding"/>
</dbReference>
<dbReference type="AlphaFoldDB" id="A0A9X8E1Q8"/>
<dbReference type="PANTHER" id="PTHR42980:SF1">
    <property type="entry name" value="2-OXOISOVALERATE DEHYDROGENASE SUBUNIT BETA, MITOCHONDRIAL"/>
    <property type="match status" value="1"/>
</dbReference>
<dbReference type="Pfam" id="PF02779">
    <property type="entry name" value="Transket_pyr"/>
    <property type="match status" value="1"/>
</dbReference>
<evidence type="ECO:0000313" key="8">
    <source>
        <dbReference type="Proteomes" id="UP000275652"/>
    </source>
</evidence>
<accession>A0A9X8E1Q8</accession>
<evidence type="ECO:0000256" key="4">
    <source>
        <dbReference type="ARBA" id="ARBA00051764"/>
    </source>
</evidence>
<dbReference type="EMBL" id="QUTI01023036">
    <property type="protein sequence ID" value="RLO07684.1"/>
    <property type="molecule type" value="Genomic_DNA"/>
</dbReference>
<sequence length="145" mass="15650">AHYHSQSPEAYFAHTPGLKVVIPRNPVQAKGLLLASIRDPNPVVFFEPKALYRASVAEVPVGDFTVPLGQADIVRSGSDVTIVGWGAQMRVLEEVGATCDMAEEAGVSCELIDLQTILPWDVDTIEQSVRKTGRLIVSHEAPVSC</sequence>
<comment type="caution">
    <text evidence="7">The sequence shown here is derived from an EMBL/GenBank/DDBJ whole genome shotgun (WGS) entry which is preliminary data.</text>
</comment>
<dbReference type="GO" id="GO:0007584">
    <property type="term" value="P:response to nutrient"/>
    <property type="evidence" value="ECO:0007669"/>
    <property type="project" value="TreeGrafter"/>
</dbReference>
<proteinExistence type="predicted"/>
<organism evidence="7 8">
    <name type="scientific">Aphanomyces astaci</name>
    <name type="common">Crayfish plague agent</name>
    <dbReference type="NCBI Taxonomy" id="112090"/>
    <lineage>
        <taxon>Eukaryota</taxon>
        <taxon>Sar</taxon>
        <taxon>Stramenopiles</taxon>
        <taxon>Oomycota</taxon>
        <taxon>Saprolegniomycetes</taxon>
        <taxon>Saprolegniales</taxon>
        <taxon>Verrucalvaceae</taxon>
        <taxon>Aphanomyces</taxon>
    </lineage>
</organism>